<protein>
    <submittedName>
        <fullName evidence="2">Uncharacterized protein</fullName>
    </submittedName>
</protein>
<evidence type="ECO:0000313" key="2">
    <source>
        <dbReference type="EMBL" id="TXG65908.1"/>
    </source>
</evidence>
<name>A0A5C7I9U7_9ROSI</name>
<evidence type="ECO:0000256" key="1">
    <source>
        <dbReference type="ARBA" id="ARBA00009861"/>
    </source>
</evidence>
<dbReference type="EMBL" id="VAHF01000003">
    <property type="protein sequence ID" value="TXG65908.1"/>
    <property type="molecule type" value="Genomic_DNA"/>
</dbReference>
<gene>
    <name evidence="2" type="ORF">EZV62_007183</name>
</gene>
<dbReference type="Gene3D" id="3.30.559.10">
    <property type="entry name" value="Chloramphenicol acetyltransferase-like domain"/>
    <property type="match status" value="2"/>
</dbReference>
<dbReference type="Proteomes" id="UP000323000">
    <property type="component" value="Chromosome 3"/>
</dbReference>
<dbReference type="PANTHER" id="PTHR31642:SF316">
    <property type="entry name" value="PROTEIN ECERIFERUM 26-LIKE"/>
    <property type="match status" value="1"/>
</dbReference>
<dbReference type="OrthoDB" id="671439at2759"/>
<dbReference type="InterPro" id="IPR050317">
    <property type="entry name" value="Plant_Fungal_Acyltransferase"/>
</dbReference>
<dbReference type="GO" id="GO:0016747">
    <property type="term" value="F:acyltransferase activity, transferring groups other than amino-acyl groups"/>
    <property type="evidence" value="ECO:0007669"/>
    <property type="project" value="TreeGrafter"/>
</dbReference>
<keyword evidence="3" id="KW-1185">Reference proteome</keyword>
<evidence type="ECO:0000313" key="3">
    <source>
        <dbReference type="Proteomes" id="UP000323000"/>
    </source>
</evidence>
<dbReference type="PANTHER" id="PTHR31642">
    <property type="entry name" value="TRICHOTHECENE 3-O-ACETYLTRANSFERASE"/>
    <property type="match status" value="1"/>
</dbReference>
<proteinExistence type="inferred from homology"/>
<reference evidence="3" key="1">
    <citation type="journal article" date="2019" name="Gigascience">
        <title>De novo genome assembly of the endangered Acer yangbiense, a plant species with extremely small populations endemic to Yunnan Province, China.</title>
        <authorList>
            <person name="Yang J."/>
            <person name="Wariss H.M."/>
            <person name="Tao L."/>
            <person name="Zhang R."/>
            <person name="Yun Q."/>
            <person name="Hollingsworth P."/>
            <person name="Dao Z."/>
            <person name="Luo G."/>
            <person name="Guo H."/>
            <person name="Ma Y."/>
            <person name="Sun W."/>
        </authorList>
    </citation>
    <scope>NUCLEOTIDE SEQUENCE [LARGE SCALE GENOMIC DNA]</scope>
    <source>
        <strain evidence="3">cv. Malutang</strain>
    </source>
</reference>
<dbReference type="Pfam" id="PF02458">
    <property type="entry name" value="Transferase"/>
    <property type="match status" value="1"/>
</dbReference>
<dbReference type="InterPro" id="IPR023213">
    <property type="entry name" value="CAT-like_dom_sf"/>
</dbReference>
<comment type="caution">
    <text evidence="2">The sequence shown here is derived from an EMBL/GenBank/DDBJ whole genome shotgun (WGS) entry which is preliminary data.</text>
</comment>
<sequence>MGDKSGRVNMHSILTAVSNKPVGSVKNHPLTGMDHAMGRHTLHMVFYYEKTSFGSFSIDPVRESLSETLSLYPPVTGRLTRVESGNWEVKCNDAGVRVLRSRVGVTIDEWLRSADGSEERDLMVWEDMPDSPTRVTTWSPFRVQINDFEGGGVAIGMSCNHMNADPTCLTLLLKSWTEVHRHQPIAYPPSFLLPAAPLGSRLVPVNRTKSTSYLADKSQEAAAAQAPSVKMASATFKFSDSIIKQCLSEIRDKCPHATPFDFLAALFWTRVVSLKKPRHDHTHTLSICVDFRRLLQEPLPYGYFGNALNFSLLSVNGEEMECGGLGHAAELVHRHVSDLKEDEFWSAIHLLESQKNEGGGKYAPPCTMYGPELTCVSMEHMIVGHQSMIYSTIFDSVRPVHVSCHVGNVEGEGLILVMPSAEEGLARTVMVTLPEEEMDILCKDQAILCLEPKLLLTGKL</sequence>
<organism evidence="2 3">
    <name type="scientific">Acer yangbiense</name>
    <dbReference type="NCBI Taxonomy" id="1000413"/>
    <lineage>
        <taxon>Eukaryota</taxon>
        <taxon>Viridiplantae</taxon>
        <taxon>Streptophyta</taxon>
        <taxon>Embryophyta</taxon>
        <taxon>Tracheophyta</taxon>
        <taxon>Spermatophyta</taxon>
        <taxon>Magnoliopsida</taxon>
        <taxon>eudicotyledons</taxon>
        <taxon>Gunneridae</taxon>
        <taxon>Pentapetalae</taxon>
        <taxon>rosids</taxon>
        <taxon>malvids</taxon>
        <taxon>Sapindales</taxon>
        <taxon>Sapindaceae</taxon>
        <taxon>Hippocastanoideae</taxon>
        <taxon>Acereae</taxon>
        <taxon>Acer</taxon>
    </lineage>
</organism>
<accession>A0A5C7I9U7</accession>
<dbReference type="AlphaFoldDB" id="A0A5C7I9U7"/>
<comment type="similarity">
    <text evidence="1">Belongs to the plant acyltransferase family.</text>
</comment>